<organism evidence="4 5">
    <name type="scientific">Roseovarius gahaiensis</name>
    <dbReference type="NCBI Taxonomy" id="2716691"/>
    <lineage>
        <taxon>Bacteria</taxon>
        <taxon>Pseudomonadati</taxon>
        <taxon>Pseudomonadota</taxon>
        <taxon>Alphaproteobacteria</taxon>
        <taxon>Rhodobacterales</taxon>
        <taxon>Roseobacteraceae</taxon>
        <taxon>Roseovarius</taxon>
    </lineage>
</organism>
<dbReference type="PANTHER" id="PTHR21013">
    <property type="entry name" value="ATP SYNTHASE MITOCHONDRIAL F1 COMPLEX ASSEMBLY FACTOR 2/ATP12 PROTEIN, MITOCHONDRIAL PRECURSOR"/>
    <property type="match status" value="1"/>
</dbReference>
<dbReference type="Pfam" id="PF07542">
    <property type="entry name" value="ATP12"/>
    <property type="match status" value="1"/>
</dbReference>
<dbReference type="RefSeq" id="WP_167194418.1">
    <property type="nucleotide sequence ID" value="NZ_JAAORB010000007.1"/>
</dbReference>
<accession>A0A967EFN5</accession>
<keyword evidence="3" id="KW-0143">Chaperone</keyword>
<dbReference type="InterPro" id="IPR011419">
    <property type="entry name" value="ATP12_ATP_synth-F1-assembly"/>
</dbReference>
<dbReference type="AlphaFoldDB" id="A0A967EFN5"/>
<evidence type="ECO:0000256" key="1">
    <source>
        <dbReference type="ARBA" id="ARBA00008231"/>
    </source>
</evidence>
<reference evidence="4" key="1">
    <citation type="submission" date="2020-03" db="EMBL/GenBank/DDBJ databases">
        <title>Roseovarius gahaiensis sp. nov., isolated from Gahai Saline Lake, China.</title>
        <authorList>
            <person name="Sun X."/>
        </authorList>
    </citation>
    <scope>NUCLEOTIDE SEQUENCE</scope>
    <source>
        <strain evidence="4">GH877</strain>
    </source>
</reference>
<dbReference type="InterPro" id="IPR042272">
    <property type="entry name" value="ATP12_ATP_synth-F1-assembly_N"/>
</dbReference>
<evidence type="ECO:0000256" key="2">
    <source>
        <dbReference type="ARBA" id="ARBA00022946"/>
    </source>
</evidence>
<dbReference type="EMBL" id="JAAORB010000007">
    <property type="protein sequence ID" value="NHQ74011.1"/>
    <property type="molecule type" value="Genomic_DNA"/>
</dbReference>
<comment type="similarity">
    <text evidence="1">Belongs to the ATP12 family.</text>
</comment>
<dbReference type="PANTHER" id="PTHR21013:SF10">
    <property type="entry name" value="ATP SYNTHASE MITOCHONDRIAL F1 COMPLEX ASSEMBLY FACTOR 2"/>
    <property type="match status" value="1"/>
</dbReference>
<protein>
    <submittedName>
        <fullName evidence="4">ATPase</fullName>
    </submittedName>
</protein>
<name>A0A967EFN5_9RHOB</name>
<keyword evidence="5" id="KW-1185">Reference proteome</keyword>
<dbReference type="InterPro" id="IPR023335">
    <property type="entry name" value="ATP12_ortho_dom_sf"/>
</dbReference>
<dbReference type="Gene3D" id="3.30.2180.10">
    <property type="entry name" value="ATP12-like"/>
    <property type="match status" value="1"/>
</dbReference>
<dbReference type="Proteomes" id="UP000639775">
    <property type="component" value="Unassembled WGS sequence"/>
</dbReference>
<gene>
    <name evidence="4" type="ORF">HAT86_05960</name>
</gene>
<dbReference type="GO" id="GO:0043461">
    <property type="term" value="P:proton-transporting ATP synthase complex assembly"/>
    <property type="evidence" value="ECO:0007669"/>
    <property type="project" value="InterPro"/>
</dbReference>
<dbReference type="SUPFAM" id="SSF160909">
    <property type="entry name" value="ATP12-like"/>
    <property type="match status" value="1"/>
</dbReference>
<dbReference type="Gene3D" id="1.10.3580.10">
    <property type="entry name" value="ATP12 ATPase"/>
    <property type="match status" value="1"/>
</dbReference>
<sequence>MSEWKAKRFWKTAKVAETEQGFTVHLDGRTVKTPAKAPLVVPTRAMANAIAQEWDAQEGDIAPYTMPVTRAANAAIDKVTHQHAEVAQMIAGYGDTDLICYRADSPAELVARQAEAWDPLLDWAADILDARLKPVTGIMYSPQDPKALAALAQRVHQMDAYSLTAFHDLVGMSGSLIIGFAALHDLHDIQALWRLSRIDEIWQAELWGVDEEAQEQAAKKESEFLAAKIFYDLAKH</sequence>
<evidence type="ECO:0000313" key="5">
    <source>
        <dbReference type="Proteomes" id="UP000639775"/>
    </source>
</evidence>
<evidence type="ECO:0000256" key="3">
    <source>
        <dbReference type="ARBA" id="ARBA00023186"/>
    </source>
</evidence>
<keyword evidence="2" id="KW-0809">Transit peptide</keyword>
<evidence type="ECO:0000313" key="4">
    <source>
        <dbReference type="EMBL" id="NHQ74011.1"/>
    </source>
</evidence>
<proteinExistence type="inferred from homology"/>
<comment type="caution">
    <text evidence="4">The sequence shown here is derived from an EMBL/GenBank/DDBJ whole genome shotgun (WGS) entry which is preliminary data.</text>
</comment>